<dbReference type="AlphaFoldDB" id="A0AAD9YWZ2"/>
<dbReference type="GO" id="GO:0008270">
    <property type="term" value="F:zinc ion binding"/>
    <property type="evidence" value="ECO:0007669"/>
    <property type="project" value="InterPro"/>
</dbReference>
<keyword evidence="6" id="KW-0804">Transcription</keyword>
<evidence type="ECO:0000256" key="8">
    <source>
        <dbReference type="ARBA" id="ARBA00038134"/>
    </source>
</evidence>
<evidence type="ECO:0000256" key="9">
    <source>
        <dbReference type="ARBA" id="ARBA00041135"/>
    </source>
</evidence>
<reference evidence="13" key="1">
    <citation type="submission" date="2023-02" db="EMBL/GenBank/DDBJ databases">
        <title>Colletotrichum kahawae CIFC_Que2 genome sequencing and assembly.</title>
        <authorList>
            <person name="Baroncelli R."/>
        </authorList>
    </citation>
    <scope>NUCLEOTIDE SEQUENCE</scope>
    <source>
        <strain evidence="13">CIFC_Que2</strain>
    </source>
</reference>
<evidence type="ECO:0000256" key="7">
    <source>
        <dbReference type="ARBA" id="ARBA00023242"/>
    </source>
</evidence>
<protein>
    <recommendedName>
        <fullName evidence="9">Transcriptional activator of proteases prtT</fullName>
    </recommendedName>
    <alternativeName>
        <fullName evidence="10">Zn(2)-C6 zinc finger-containing protein prtT</fullName>
    </alternativeName>
</protein>
<feature type="compositionally biased region" description="Polar residues" evidence="11">
    <location>
        <begin position="1"/>
        <end position="14"/>
    </location>
</feature>
<dbReference type="PANTHER" id="PTHR31845">
    <property type="entry name" value="FINGER DOMAIN PROTEIN, PUTATIVE-RELATED"/>
    <property type="match status" value="1"/>
</dbReference>
<feature type="compositionally biased region" description="Polar residues" evidence="11">
    <location>
        <begin position="83"/>
        <end position="95"/>
    </location>
</feature>
<sequence length="747" mass="82174">MSGSEENTMQNETDAPNVRRRRLSDESRQDGAGGGRDESNRKRRRRILSCDTCRRQKCRCELDEESEQCSRCRSLRITCTWNDSGDTHSVSSREAPTSKPDADASAKKTQLDRIKSLEASIADLKATVQMLAPSIRPDLKRTLAVGRQERLIAIDKSVTSNSVIDDNDGAGSVVSGGTGGTVGRSSANEDVEPADRHVYSSPAEVVRKVGSQLSGGFRRTFDVQADLVSLGILSEKTARDLVLEFVRRRKNTLLLNSEIDLAPRNRDLRHASPFLHDACCLHAMRFSEHSSSVLHRRVFEHVRLQLGQLMIASPLPLEELMGILIMSLWACSPSSPEYVDSWLLSGHCAQQAMLSINFSEILTRTKARTSTEDDQRVVRLWANTCLVNLHWAATTGRPATVPSAYLAQCKLLLNLEEVTMRDAMMYAEITLYLILQDKFSQRSYLGADGECEELAAWKLRWNYLFELPAASTLRISHSIAWLILARRSLEHDQASSDDDSLSSSPRLQPADAVRQEPPPHQNPELHDLAHARVCGFATEVVRAFVEMPSTRAEELPEFHRLCVAYAMLIISKYEQKPPYGGVDGGNNGGSHEVLQLLKAAQKQNSVWSASSPSAIQFGLERALKKVTARVEGTGGPNVASVAAAAAATPTTAIVTDNRAPHRIAMASPSSLREQQVAGGGTPAAWGQHHQDARGQQQQQPPSHPQQDHPSSFTGTTMVPEFDGSFSLEMIDNFFNGGHLSLGDPSLF</sequence>
<name>A0AAD9YWZ2_COLKA</name>
<dbReference type="InterPro" id="IPR051089">
    <property type="entry name" value="prtT"/>
</dbReference>
<dbReference type="SMART" id="SM00066">
    <property type="entry name" value="GAL4"/>
    <property type="match status" value="1"/>
</dbReference>
<comment type="similarity">
    <text evidence="8">Belongs to the prtT family.</text>
</comment>
<feature type="region of interest" description="Disordered" evidence="11">
    <location>
        <begin position="169"/>
        <end position="193"/>
    </location>
</feature>
<dbReference type="GO" id="GO:0000981">
    <property type="term" value="F:DNA-binding transcription factor activity, RNA polymerase II-specific"/>
    <property type="evidence" value="ECO:0007669"/>
    <property type="project" value="InterPro"/>
</dbReference>
<organism evidence="13 14">
    <name type="scientific">Colletotrichum kahawae</name>
    <name type="common">Coffee berry disease fungus</name>
    <dbReference type="NCBI Taxonomy" id="34407"/>
    <lineage>
        <taxon>Eukaryota</taxon>
        <taxon>Fungi</taxon>
        <taxon>Dikarya</taxon>
        <taxon>Ascomycota</taxon>
        <taxon>Pezizomycotina</taxon>
        <taxon>Sordariomycetes</taxon>
        <taxon>Hypocreomycetidae</taxon>
        <taxon>Glomerellales</taxon>
        <taxon>Glomerellaceae</taxon>
        <taxon>Colletotrichum</taxon>
        <taxon>Colletotrichum gloeosporioides species complex</taxon>
    </lineage>
</organism>
<dbReference type="Gene3D" id="4.10.240.10">
    <property type="entry name" value="Zn(2)-C6 fungal-type DNA-binding domain"/>
    <property type="match status" value="1"/>
</dbReference>
<feature type="compositionally biased region" description="Basic and acidic residues" evidence="11">
    <location>
        <begin position="23"/>
        <end position="40"/>
    </location>
</feature>
<evidence type="ECO:0000256" key="10">
    <source>
        <dbReference type="ARBA" id="ARBA00042461"/>
    </source>
</evidence>
<keyword evidence="4" id="KW-0805">Transcription regulation</keyword>
<dbReference type="GO" id="GO:0000976">
    <property type="term" value="F:transcription cis-regulatory region binding"/>
    <property type="evidence" value="ECO:0007669"/>
    <property type="project" value="TreeGrafter"/>
</dbReference>
<dbReference type="PROSITE" id="PS50048">
    <property type="entry name" value="ZN2_CY6_FUNGAL_2"/>
    <property type="match status" value="1"/>
</dbReference>
<dbReference type="CDD" id="cd00067">
    <property type="entry name" value="GAL4"/>
    <property type="match status" value="1"/>
</dbReference>
<dbReference type="CDD" id="cd12148">
    <property type="entry name" value="fungal_TF_MHR"/>
    <property type="match status" value="1"/>
</dbReference>
<proteinExistence type="inferred from homology"/>
<keyword evidence="7" id="KW-0539">Nucleus</keyword>
<keyword evidence="14" id="KW-1185">Reference proteome</keyword>
<comment type="subcellular location">
    <subcellularLocation>
        <location evidence="1">Nucleus</location>
    </subcellularLocation>
</comment>
<dbReference type="PROSITE" id="PS00463">
    <property type="entry name" value="ZN2_CY6_FUNGAL_1"/>
    <property type="match status" value="1"/>
</dbReference>
<evidence type="ECO:0000256" key="4">
    <source>
        <dbReference type="ARBA" id="ARBA00023015"/>
    </source>
</evidence>
<evidence type="ECO:0000259" key="12">
    <source>
        <dbReference type="PROSITE" id="PS50048"/>
    </source>
</evidence>
<keyword evidence="2" id="KW-0479">Metal-binding</keyword>
<dbReference type="Proteomes" id="UP001281614">
    <property type="component" value="Unassembled WGS sequence"/>
</dbReference>
<evidence type="ECO:0000256" key="11">
    <source>
        <dbReference type="SAM" id="MobiDB-lite"/>
    </source>
</evidence>
<evidence type="ECO:0000256" key="6">
    <source>
        <dbReference type="ARBA" id="ARBA00023163"/>
    </source>
</evidence>
<dbReference type="PANTHER" id="PTHR31845:SF34">
    <property type="entry name" value="TRANSCRIPTIONAL ACTIVATOR OF PROTEASES PRTT"/>
    <property type="match status" value="1"/>
</dbReference>
<evidence type="ECO:0000256" key="1">
    <source>
        <dbReference type="ARBA" id="ARBA00004123"/>
    </source>
</evidence>
<dbReference type="Pfam" id="PF00172">
    <property type="entry name" value="Zn_clus"/>
    <property type="match status" value="1"/>
</dbReference>
<feature type="region of interest" description="Disordered" evidence="11">
    <location>
        <begin position="83"/>
        <end position="109"/>
    </location>
</feature>
<evidence type="ECO:0000256" key="3">
    <source>
        <dbReference type="ARBA" id="ARBA00022833"/>
    </source>
</evidence>
<feature type="compositionally biased region" description="Basic and acidic residues" evidence="11">
    <location>
        <begin position="100"/>
        <end position="109"/>
    </location>
</feature>
<evidence type="ECO:0000313" key="14">
    <source>
        <dbReference type="Proteomes" id="UP001281614"/>
    </source>
</evidence>
<dbReference type="GO" id="GO:0005634">
    <property type="term" value="C:nucleus"/>
    <property type="evidence" value="ECO:0007669"/>
    <property type="project" value="UniProtKB-SubCell"/>
</dbReference>
<keyword evidence="3" id="KW-0862">Zinc</keyword>
<evidence type="ECO:0000256" key="5">
    <source>
        <dbReference type="ARBA" id="ARBA00023125"/>
    </source>
</evidence>
<comment type="caution">
    <text evidence="13">The sequence shown here is derived from an EMBL/GenBank/DDBJ whole genome shotgun (WGS) entry which is preliminary data.</text>
</comment>
<dbReference type="InterPro" id="IPR001138">
    <property type="entry name" value="Zn2Cys6_DnaBD"/>
</dbReference>
<evidence type="ECO:0000313" key="13">
    <source>
        <dbReference type="EMBL" id="KAK2778255.1"/>
    </source>
</evidence>
<feature type="region of interest" description="Disordered" evidence="11">
    <location>
        <begin position="494"/>
        <end position="525"/>
    </location>
</feature>
<accession>A0AAD9YWZ2</accession>
<dbReference type="EMBL" id="VYYT01000013">
    <property type="protein sequence ID" value="KAK2778255.1"/>
    <property type="molecule type" value="Genomic_DNA"/>
</dbReference>
<feature type="domain" description="Zn(2)-C6 fungal-type" evidence="12">
    <location>
        <begin position="49"/>
        <end position="81"/>
    </location>
</feature>
<evidence type="ECO:0000256" key="2">
    <source>
        <dbReference type="ARBA" id="ARBA00022723"/>
    </source>
</evidence>
<gene>
    <name evidence="13" type="ORF">CKAH01_03211</name>
</gene>
<keyword evidence="5" id="KW-0238">DNA-binding</keyword>
<dbReference type="SUPFAM" id="SSF57701">
    <property type="entry name" value="Zn2/Cys6 DNA-binding domain"/>
    <property type="match status" value="1"/>
</dbReference>
<feature type="region of interest" description="Disordered" evidence="11">
    <location>
        <begin position="667"/>
        <end position="719"/>
    </location>
</feature>
<feature type="region of interest" description="Disordered" evidence="11">
    <location>
        <begin position="1"/>
        <end position="41"/>
    </location>
</feature>
<dbReference type="InterPro" id="IPR036864">
    <property type="entry name" value="Zn2-C6_fun-type_DNA-bd_sf"/>
</dbReference>